<evidence type="ECO:0000313" key="1">
    <source>
        <dbReference type="EMBL" id="GAA5141840.1"/>
    </source>
</evidence>
<organism evidence="1 2">
    <name type="scientific">Nocardioides marinquilinus</name>
    <dbReference type="NCBI Taxonomy" id="1210400"/>
    <lineage>
        <taxon>Bacteria</taxon>
        <taxon>Bacillati</taxon>
        <taxon>Actinomycetota</taxon>
        <taxon>Actinomycetes</taxon>
        <taxon>Propionibacteriales</taxon>
        <taxon>Nocardioidaceae</taxon>
        <taxon>Nocardioides</taxon>
    </lineage>
</organism>
<proteinExistence type="predicted"/>
<keyword evidence="2" id="KW-1185">Reference proteome</keyword>
<dbReference type="EMBL" id="BAABKG010000001">
    <property type="protein sequence ID" value="GAA5141840.1"/>
    <property type="molecule type" value="Genomic_DNA"/>
</dbReference>
<dbReference type="Proteomes" id="UP001500221">
    <property type="component" value="Unassembled WGS sequence"/>
</dbReference>
<sequence>MGAGAVDRVLVAYGGRFGRGLYVVRGVPHYAYNFVGRDLTVVRGGNPMLPGRHDVVVRFDYDGGPPGSGADVTLEVDSAQVGTGRIPTTTAYYFSFDETFNVGIDRGTPVIDDYPPVRNAFEGLIHRAQLDLDEVTDAGTEAEGSEW</sequence>
<protein>
    <recommendedName>
        <fullName evidence="3">Arylsulfatase</fullName>
    </recommendedName>
</protein>
<evidence type="ECO:0000313" key="2">
    <source>
        <dbReference type="Proteomes" id="UP001500221"/>
    </source>
</evidence>
<dbReference type="RefSeq" id="WP_345454064.1">
    <property type="nucleotide sequence ID" value="NZ_BAABKG010000001.1"/>
</dbReference>
<gene>
    <name evidence="1" type="ORF">GCM10023340_04260</name>
</gene>
<name>A0ABP9P7B8_9ACTN</name>
<evidence type="ECO:0008006" key="3">
    <source>
        <dbReference type="Google" id="ProtNLM"/>
    </source>
</evidence>
<comment type="caution">
    <text evidence="1">The sequence shown here is derived from an EMBL/GenBank/DDBJ whole genome shotgun (WGS) entry which is preliminary data.</text>
</comment>
<reference evidence="2" key="1">
    <citation type="journal article" date="2019" name="Int. J. Syst. Evol. Microbiol.">
        <title>The Global Catalogue of Microorganisms (GCM) 10K type strain sequencing project: providing services to taxonomists for standard genome sequencing and annotation.</title>
        <authorList>
            <consortium name="The Broad Institute Genomics Platform"/>
            <consortium name="The Broad Institute Genome Sequencing Center for Infectious Disease"/>
            <person name="Wu L."/>
            <person name="Ma J."/>
        </authorList>
    </citation>
    <scope>NUCLEOTIDE SEQUENCE [LARGE SCALE GENOMIC DNA]</scope>
    <source>
        <strain evidence="2">JCM 18459</strain>
    </source>
</reference>
<accession>A0ABP9P7B8</accession>